<keyword evidence="6 7" id="KW-0472">Membrane</keyword>
<evidence type="ECO:0000259" key="8">
    <source>
        <dbReference type="PROSITE" id="PS50850"/>
    </source>
</evidence>
<feature type="transmembrane region" description="Helical" evidence="7">
    <location>
        <begin position="35"/>
        <end position="56"/>
    </location>
</feature>
<sequence length="375" mass="42326">MNHINRLAIIGAFRALGGSIIWPFTGYALYTVFNFPLSIVSIYYLIQAVFSVLAYISGGYITDFLGRIKAMIISILLSSLFLLLSFLFYHPLLVASFLLLQSFFNNVYNVANTTLVGDINKGEFKKLVSSFSRVRVGINAGWAFGPLIGSIIFEYQGFRQLLLISSFILLIPLIFVFSLPDFKGIRRFYFSIHKEFAKFLLPTFLTFMLMSQLGFSLLTFYTEVVKLSVEDVGFLFMINGLLIVILQDIIGKFLKVKTIILGMFIYSFSYLAVAFITSFIFACIDVVFITLAEMIVSPLSQAIASSLTKDEERGREMGVYGMVTALGRLIGSSYASYLMSFFLFTPLYLWFFISILGFLSIPLYLLSLKRIETNG</sequence>
<evidence type="ECO:0000256" key="3">
    <source>
        <dbReference type="ARBA" id="ARBA00022475"/>
    </source>
</evidence>
<dbReference type="KEGG" id="sjv:SJAV_07540"/>
<accession>A0AAT9GPV2</accession>
<dbReference type="Gene3D" id="1.20.1250.20">
    <property type="entry name" value="MFS general substrate transporter like domains"/>
    <property type="match status" value="2"/>
</dbReference>
<dbReference type="InterPro" id="IPR036259">
    <property type="entry name" value="MFS_trans_sf"/>
</dbReference>
<dbReference type="AlphaFoldDB" id="A0AAT9GPV2"/>
<reference evidence="9" key="1">
    <citation type="submission" date="2024-03" db="EMBL/GenBank/DDBJ databases">
        <title>Complete genome sequence of Sulfurisphaera javensis strain KD-1.</title>
        <authorList>
            <person name="Sakai H."/>
            <person name="Nur N."/>
            <person name="Suwanto A."/>
            <person name="Kurosawa N."/>
        </authorList>
    </citation>
    <scope>NUCLEOTIDE SEQUENCE</scope>
    <source>
        <strain evidence="9">KD-1</strain>
    </source>
</reference>
<keyword evidence="2" id="KW-0813">Transport</keyword>
<dbReference type="InterPro" id="IPR011701">
    <property type="entry name" value="MFS"/>
</dbReference>
<name>A0AAT9GPV2_9CREN</name>
<keyword evidence="4 7" id="KW-0812">Transmembrane</keyword>
<evidence type="ECO:0000313" key="9">
    <source>
        <dbReference type="EMBL" id="BFH72810.1"/>
    </source>
</evidence>
<dbReference type="Pfam" id="PF07690">
    <property type="entry name" value="MFS_1"/>
    <property type="match status" value="1"/>
</dbReference>
<evidence type="ECO:0000256" key="5">
    <source>
        <dbReference type="ARBA" id="ARBA00022989"/>
    </source>
</evidence>
<feature type="transmembrane region" description="Helical" evidence="7">
    <location>
        <begin position="347"/>
        <end position="366"/>
    </location>
</feature>
<feature type="transmembrane region" description="Helical" evidence="7">
    <location>
        <begin position="7"/>
        <end position="29"/>
    </location>
</feature>
<evidence type="ECO:0000256" key="6">
    <source>
        <dbReference type="ARBA" id="ARBA00023136"/>
    </source>
</evidence>
<comment type="subcellular location">
    <subcellularLocation>
        <location evidence="1">Cell membrane</location>
        <topology evidence="1">Multi-pass membrane protein</topology>
    </subcellularLocation>
</comment>
<evidence type="ECO:0000256" key="2">
    <source>
        <dbReference type="ARBA" id="ARBA00022448"/>
    </source>
</evidence>
<dbReference type="PROSITE" id="PS50850">
    <property type="entry name" value="MFS"/>
    <property type="match status" value="1"/>
</dbReference>
<feature type="transmembrane region" description="Helical" evidence="7">
    <location>
        <begin position="258"/>
        <end position="281"/>
    </location>
</feature>
<evidence type="ECO:0000256" key="1">
    <source>
        <dbReference type="ARBA" id="ARBA00004651"/>
    </source>
</evidence>
<organism evidence="9">
    <name type="scientific">Sulfurisphaera javensis</name>
    <dbReference type="NCBI Taxonomy" id="2049879"/>
    <lineage>
        <taxon>Archaea</taxon>
        <taxon>Thermoproteota</taxon>
        <taxon>Thermoprotei</taxon>
        <taxon>Sulfolobales</taxon>
        <taxon>Sulfolobaceae</taxon>
        <taxon>Sulfurisphaera</taxon>
    </lineage>
</organism>
<proteinExistence type="predicted"/>
<dbReference type="GO" id="GO:0022857">
    <property type="term" value="F:transmembrane transporter activity"/>
    <property type="evidence" value="ECO:0007669"/>
    <property type="project" value="InterPro"/>
</dbReference>
<dbReference type="RefSeq" id="WP_369611007.1">
    <property type="nucleotide sequence ID" value="NZ_AP031322.1"/>
</dbReference>
<protein>
    <submittedName>
        <fullName evidence="9">MFS transporter</fullName>
    </submittedName>
</protein>
<feature type="domain" description="Major facilitator superfamily (MFS) profile" evidence="8">
    <location>
        <begin position="167"/>
        <end position="375"/>
    </location>
</feature>
<dbReference type="PANTHER" id="PTHR23517:SF14">
    <property type="entry name" value="PUTATIVE-RELATED"/>
    <property type="match status" value="1"/>
</dbReference>
<feature type="transmembrane region" description="Helical" evidence="7">
    <location>
        <begin position="161"/>
        <end position="179"/>
    </location>
</feature>
<evidence type="ECO:0000256" key="4">
    <source>
        <dbReference type="ARBA" id="ARBA00022692"/>
    </source>
</evidence>
<dbReference type="InterPro" id="IPR020846">
    <property type="entry name" value="MFS_dom"/>
</dbReference>
<keyword evidence="3" id="KW-1003">Cell membrane</keyword>
<keyword evidence="5 7" id="KW-1133">Transmembrane helix</keyword>
<dbReference type="PANTHER" id="PTHR23517">
    <property type="entry name" value="RESISTANCE PROTEIN MDTM, PUTATIVE-RELATED-RELATED"/>
    <property type="match status" value="1"/>
</dbReference>
<evidence type="ECO:0000256" key="7">
    <source>
        <dbReference type="SAM" id="Phobius"/>
    </source>
</evidence>
<dbReference type="EMBL" id="AP031322">
    <property type="protein sequence ID" value="BFH72810.1"/>
    <property type="molecule type" value="Genomic_DNA"/>
</dbReference>
<dbReference type="GO" id="GO:0005886">
    <property type="term" value="C:plasma membrane"/>
    <property type="evidence" value="ECO:0007669"/>
    <property type="project" value="UniProtKB-SubCell"/>
</dbReference>
<feature type="transmembrane region" description="Helical" evidence="7">
    <location>
        <begin position="68"/>
        <end position="89"/>
    </location>
</feature>
<feature type="transmembrane region" description="Helical" evidence="7">
    <location>
        <begin position="199"/>
        <end position="221"/>
    </location>
</feature>
<dbReference type="InterPro" id="IPR050171">
    <property type="entry name" value="MFS_Transporters"/>
</dbReference>
<dbReference type="SUPFAM" id="SSF103473">
    <property type="entry name" value="MFS general substrate transporter"/>
    <property type="match status" value="1"/>
</dbReference>
<gene>
    <name evidence="9" type="ORF">SJAV_07540</name>
</gene>
<dbReference type="GeneID" id="92353687"/>
<feature type="transmembrane region" description="Helical" evidence="7">
    <location>
        <begin position="233"/>
        <end position="251"/>
    </location>
</feature>